<dbReference type="GO" id="GO:0016192">
    <property type="term" value="P:vesicle-mediated transport"/>
    <property type="evidence" value="ECO:0007669"/>
    <property type="project" value="TreeGrafter"/>
</dbReference>
<dbReference type="OrthoDB" id="4088875at2759"/>
<dbReference type="PANTHER" id="PTHR28187:SF1">
    <property type="entry name" value="PROTEIN RCR1-RELATED"/>
    <property type="match status" value="1"/>
</dbReference>
<dbReference type="AlphaFoldDB" id="A0A1E3PEZ3"/>
<name>A0A1E3PEZ3_9ASCO</name>
<feature type="region of interest" description="Disordered" evidence="1">
    <location>
        <begin position="72"/>
        <end position="172"/>
    </location>
</feature>
<evidence type="ECO:0000313" key="4">
    <source>
        <dbReference type="Proteomes" id="UP000095009"/>
    </source>
</evidence>
<dbReference type="Pfam" id="PF12273">
    <property type="entry name" value="RCR"/>
    <property type="match status" value="1"/>
</dbReference>
<protein>
    <submittedName>
        <fullName evidence="3">Uncharacterized protein</fullName>
    </submittedName>
</protein>
<feature type="transmembrane region" description="Helical" evidence="2">
    <location>
        <begin position="20"/>
        <end position="44"/>
    </location>
</feature>
<feature type="compositionally biased region" description="Low complexity" evidence="1">
    <location>
        <begin position="88"/>
        <end position="99"/>
    </location>
</feature>
<feature type="compositionally biased region" description="Pro residues" evidence="1">
    <location>
        <begin position="78"/>
        <end position="87"/>
    </location>
</feature>
<keyword evidence="4" id="KW-1185">Reference proteome</keyword>
<evidence type="ECO:0000313" key="3">
    <source>
        <dbReference type="EMBL" id="ODQ63890.1"/>
    </source>
</evidence>
<evidence type="ECO:0000256" key="1">
    <source>
        <dbReference type="SAM" id="MobiDB-lite"/>
    </source>
</evidence>
<proteinExistence type="predicted"/>
<evidence type="ECO:0000256" key="2">
    <source>
        <dbReference type="SAM" id="Phobius"/>
    </source>
</evidence>
<dbReference type="PANTHER" id="PTHR28187">
    <property type="entry name" value="PROTEIN RCR1-RELATED"/>
    <property type="match status" value="1"/>
</dbReference>
<keyword evidence="2" id="KW-0812">Transmembrane</keyword>
<reference evidence="3 4" key="1">
    <citation type="journal article" date="2016" name="Proc. Natl. Acad. Sci. U.S.A.">
        <title>Comparative genomics of biotechnologically important yeasts.</title>
        <authorList>
            <person name="Riley R."/>
            <person name="Haridas S."/>
            <person name="Wolfe K.H."/>
            <person name="Lopes M.R."/>
            <person name="Hittinger C.T."/>
            <person name="Goeker M."/>
            <person name="Salamov A.A."/>
            <person name="Wisecaver J.H."/>
            <person name="Long T.M."/>
            <person name="Calvey C.H."/>
            <person name="Aerts A.L."/>
            <person name="Barry K.W."/>
            <person name="Choi C."/>
            <person name="Clum A."/>
            <person name="Coughlan A.Y."/>
            <person name="Deshpande S."/>
            <person name="Douglass A.P."/>
            <person name="Hanson S.J."/>
            <person name="Klenk H.-P."/>
            <person name="LaButti K.M."/>
            <person name="Lapidus A."/>
            <person name="Lindquist E.A."/>
            <person name="Lipzen A.M."/>
            <person name="Meier-Kolthoff J.P."/>
            <person name="Ohm R.A."/>
            <person name="Otillar R.P."/>
            <person name="Pangilinan J.L."/>
            <person name="Peng Y."/>
            <person name="Rokas A."/>
            <person name="Rosa C.A."/>
            <person name="Scheuner C."/>
            <person name="Sibirny A.A."/>
            <person name="Slot J.C."/>
            <person name="Stielow J.B."/>
            <person name="Sun H."/>
            <person name="Kurtzman C.P."/>
            <person name="Blackwell M."/>
            <person name="Grigoriev I.V."/>
            <person name="Jeffries T.W."/>
        </authorList>
    </citation>
    <scope>NUCLEOTIDE SEQUENCE [LARGE SCALE GENOMIC DNA]</scope>
    <source>
        <strain evidence="3 4">DSM 6958</strain>
    </source>
</reference>
<accession>A0A1E3PEZ3</accession>
<keyword evidence="2" id="KW-0472">Membrane</keyword>
<organism evidence="3 4">
    <name type="scientific">Nadsonia fulvescens var. elongata DSM 6958</name>
    <dbReference type="NCBI Taxonomy" id="857566"/>
    <lineage>
        <taxon>Eukaryota</taxon>
        <taxon>Fungi</taxon>
        <taxon>Dikarya</taxon>
        <taxon>Ascomycota</taxon>
        <taxon>Saccharomycotina</taxon>
        <taxon>Dipodascomycetes</taxon>
        <taxon>Dipodascales</taxon>
        <taxon>Dipodascales incertae sedis</taxon>
        <taxon>Nadsonia</taxon>
    </lineage>
</organism>
<dbReference type="InterPro" id="IPR020999">
    <property type="entry name" value="Chitin_synth_reg_RCR"/>
</dbReference>
<keyword evidence="2" id="KW-1133">Transmembrane helix</keyword>
<sequence>MSSSSDLIARYYVYEYSGWYWYGRWILLGVAVFVFFLCLCSTVVSRRRVNQGRPPIYGTAWALPNYHQSQNQYGFNQPAPPYGPPPNNGHYDNNGNFHGQQPPPNDVHDSYNNYNNMYAPQGMPEQHEGTQNFAPPPGPPPGHSRPETEESQSYQMSDYMPPSHPPSAMTKN</sequence>
<dbReference type="EMBL" id="KV454413">
    <property type="protein sequence ID" value="ODQ63890.1"/>
    <property type="molecule type" value="Genomic_DNA"/>
</dbReference>
<dbReference type="Proteomes" id="UP000095009">
    <property type="component" value="Unassembled WGS sequence"/>
</dbReference>
<gene>
    <name evidence="3" type="ORF">NADFUDRAFT_43538</name>
</gene>
<feature type="compositionally biased region" description="Pro residues" evidence="1">
    <location>
        <begin position="134"/>
        <end position="143"/>
    </location>
</feature>